<organism evidence="1">
    <name type="scientific">Anguilla anguilla</name>
    <name type="common">European freshwater eel</name>
    <name type="synonym">Muraena anguilla</name>
    <dbReference type="NCBI Taxonomy" id="7936"/>
    <lineage>
        <taxon>Eukaryota</taxon>
        <taxon>Metazoa</taxon>
        <taxon>Chordata</taxon>
        <taxon>Craniata</taxon>
        <taxon>Vertebrata</taxon>
        <taxon>Euteleostomi</taxon>
        <taxon>Actinopterygii</taxon>
        <taxon>Neopterygii</taxon>
        <taxon>Teleostei</taxon>
        <taxon>Anguilliformes</taxon>
        <taxon>Anguillidae</taxon>
        <taxon>Anguilla</taxon>
    </lineage>
</organism>
<protein>
    <submittedName>
        <fullName evidence="1">Uncharacterized protein</fullName>
    </submittedName>
</protein>
<reference evidence="1" key="1">
    <citation type="submission" date="2014-11" db="EMBL/GenBank/DDBJ databases">
        <authorList>
            <person name="Amaro Gonzalez C."/>
        </authorList>
    </citation>
    <scope>NUCLEOTIDE SEQUENCE</scope>
</reference>
<reference evidence="1" key="2">
    <citation type="journal article" date="2015" name="Fish Shellfish Immunol.">
        <title>Early steps in the European eel (Anguilla anguilla)-Vibrio vulnificus interaction in the gills: Role of the RtxA13 toxin.</title>
        <authorList>
            <person name="Callol A."/>
            <person name="Pajuelo D."/>
            <person name="Ebbesson L."/>
            <person name="Teles M."/>
            <person name="MacKenzie S."/>
            <person name="Amaro C."/>
        </authorList>
    </citation>
    <scope>NUCLEOTIDE SEQUENCE</scope>
</reference>
<accession>A0A0E9W2M5</accession>
<dbReference type="EMBL" id="GBXM01024854">
    <property type="protein sequence ID" value="JAH83723.1"/>
    <property type="molecule type" value="Transcribed_RNA"/>
</dbReference>
<proteinExistence type="predicted"/>
<evidence type="ECO:0000313" key="1">
    <source>
        <dbReference type="EMBL" id="JAH83723.1"/>
    </source>
</evidence>
<name>A0A0E9W2M5_ANGAN</name>
<sequence>MIAMVLMTLSAFL</sequence>